<keyword evidence="2" id="KW-0131">Cell cycle</keyword>
<keyword evidence="1" id="KW-0175">Coiled coil</keyword>
<reference evidence="2 3" key="1">
    <citation type="submission" date="2020-08" db="EMBL/GenBank/DDBJ databases">
        <title>Genomic Encyclopedia of Type Strains, Phase IV (KMG-IV): sequencing the most valuable type-strain genomes for metagenomic binning, comparative biology and taxonomic classification.</title>
        <authorList>
            <person name="Goeker M."/>
        </authorList>
    </citation>
    <scope>NUCLEOTIDE SEQUENCE [LARGE SCALE GENOMIC DNA]</scope>
    <source>
        <strain evidence="2 3">DSM 13481</strain>
    </source>
</reference>
<keyword evidence="2" id="KW-0132">Cell division</keyword>
<evidence type="ECO:0000313" key="3">
    <source>
        <dbReference type="Proteomes" id="UP000555828"/>
    </source>
</evidence>
<name>A0A841GE38_9BACT</name>
<dbReference type="GO" id="GO:0051301">
    <property type="term" value="P:cell division"/>
    <property type="evidence" value="ECO:0007669"/>
    <property type="project" value="UniProtKB-KW"/>
</dbReference>
<accession>A0A841GE38</accession>
<dbReference type="Proteomes" id="UP000555828">
    <property type="component" value="Unassembled WGS sequence"/>
</dbReference>
<feature type="coiled-coil region" evidence="1">
    <location>
        <begin position="36"/>
        <end position="70"/>
    </location>
</feature>
<gene>
    <name evidence="2" type="ORF">HNP65_000298</name>
</gene>
<evidence type="ECO:0000313" key="2">
    <source>
        <dbReference type="EMBL" id="MBB6061876.1"/>
    </source>
</evidence>
<protein>
    <submittedName>
        <fullName evidence="2">Cell division protein FtsB</fullName>
    </submittedName>
</protein>
<keyword evidence="3" id="KW-1185">Reference proteome</keyword>
<sequence>MKKIFKFLKNFWWLILAVLAFVAGLSFRKGKKNPDVELMKKQRKDLQKEEEKLKKEQKRLEREAEEIEKKKYFDNPDDAVRFLNDTFRKRNK</sequence>
<dbReference type="AlphaFoldDB" id="A0A841GE38"/>
<comment type="caution">
    <text evidence="2">The sequence shown here is derived from an EMBL/GenBank/DDBJ whole genome shotgun (WGS) entry which is preliminary data.</text>
</comment>
<organism evidence="2 3">
    <name type="scientific">Thermosipho japonicus</name>
    <dbReference type="NCBI Taxonomy" id="90323"/>
    <lineage>
        <taxon>Bacteria</taxon>
        <taxon>Thermotogati</taxon>
        <taxon>Thermotogota</taxon>
        <taxon>Thermotogae</taxon>
        <taxon>Thermotogales</taxon>
        <taxon>Fervidobacteriaceae</taxon>
        <taxon>Thermosipho</taxon>
    </lineage>
</organism>
<dbReference type="EMBL" id="JACHEX010000001">
    <property type="protein sequence ID" value="MBB6061876.1"/>
    <property type="molecule type" value="Genomic_DNA"/>
</dbReference>
<proteinExistence type="predicted"/>
<evidence type="ECO:0000256" key="1">
    <source>
        <dbReference type="SAM" id="Coils"/>
    </source>
</evidence>
<dbReference type="RefSeq" id="WP_184618624.1">
    <property type="nucleotide sequence ID" value="NZ_JACHEX010000001.1"/>
</dbReference>